<accession>A0A6G1LXQ8</accession>
<dbReference type="Proteomes" id="UP000483672">
    <property type="component" value="Unassembled WGS sequence"/>
</dbReference>
<dbReference type="OrthoDB" id="5303265at2759"/>
<dbReference type="EMBL" id="WIPF01000006">
    <property type="protein sequence ID" value="KAF3230877.1"/>
    <property type="molecule type" value="Genomic_DNA"/>
</dbReference>
<name>A0A6G1LXQ8_ORBOL</name>
<sequence>MEGDMPSRLLQLPMELQYPIFSQLIPDVPLTVTYYSPMHTRQWKDEMERLGASAELSDEWVSMSICHLIYPLNWDLVSNLDAIENRELPCATFLSIPPIKYLIPSPYLLVSRHFAVAIQQAAADYRFMLLVRLEKCLQPMTCARFLSYISRAKCTEEFNHHLSYGRVIFGGVMPNTSNTMRRTLLPDGISSIFMTKGNFLGRHTEEAYWGPRPDQAYGSVDESLSWIGLSNLYEYCNSLRKVAVTMRGTKTPMDDYVYWFVLEAFRWLDNGSIDEVELVYEQGGPRDRPPKIWDELLRWVSQDWGNNQAAFWRFGWHGLDYIRKWSNIRWKFERVPNRTLDRRGRFVRYWDYEECREGGVVEEVVVWSVKKERRQYKMGIASQYLLPGPLLRMLDSLAIS</sequence>
<evidence type="ECO:0000313" key="1">
    <source>
        <dbReference type="EMBL" id="KAF3223735.1"/>
    </source>
</evidence>
<gene>
    <name evidence="2" type="ORF">TWF191_008718</name>
    <name evidence="1" type="ORF">TWF679_000173</name>
</gene>
<protein>
    <submittedName>
        <fullName evidence="1">Uncharacterized protein</fullName>
    </submittedName>
</protein>
<comment type="caution">
    <text evidence="1">The sequence shown here is derived from an EMBL/GenBank/DDBJ whole genome shotgun (WGS) entry which is preliminary data.</text>
</comment>
<dbReference type="Proteomes" id="UP000614610">
    <property type="component" value="Unassembled WGS sequence"/>
</dbReference>
<evidence type="ECO:0000313" key="4">
    <source>
        <dbReference type="Proteomes" id="UP000614610"/>
    </source>
</evidence>
<organism evidence="1 4">
    <name type="scientific">Orbilia oligospora</name>
    <name type="common">Nematode-trapping fungus</name>
    <name type="synonym">Arthrobotrys oligospora</name>
    <dbReference type="NCBI Taxonomy" id="2813651"/>
    <lineage>
        <taxon>Eukaryota</taxon>
        <taxon>Fungi</taxon>
        <taxon>Dikarya</taxon>
        <taxon>Ascomycota</taxon>
        <taxon>Pezizomycotina</taxon>
        <taxon>Orbiliomycetes</taxon>
        <taxon>Orbiliales</taxon>
        <taxon>Orbiliaceae</taxon>
        <taxon>Orbilia</taxon>
    </lineage>
</organism>
<evidence type="ECO:0000313" key="3">
    <source>
        <dbReference type="Proteomes" id="UP000483672"/>
    </source>
</evidence>
<proteinExistence type="predicted"/>
<reference evidence="1 3" key="1">
    <citation type="submission" date="2019-06" db="EMBL/GenBank/DDBJ databases">
        <authorList>
            <person name="Palmer J.M."/>
        </authorList>
    </citation>
    <scope>NUCLEOTIDE SEQUENCE</scope>
    <source>
        <strain evidence="2 3">TWF191</strain>
        <strain evidence="1">TWF679</strain>
    </source>
</reference>
<dbReference type="EMBL" id="WIWT01000001">
    <property type="protein sequence ID" value="KAF3223735.1"/>
    <property type="molecule type" value="Genomic_DNA"/>
</dbReference>
<dbReference type="AlphaFoldDB" id="A0A6G1LXQ8"/>
<evidence type="ECO:0000313" key="2">
    <source>
        <dbReference type="EMBL" id="KAF3230877.1"/>
    </source>
</evidence>